<dbReference type="InterPro" id="IPR029063">
    <property type="entry name" value="SAM-dependent_MTases_sf"/>
</dbReference>
<dbReference type="Pfam" id="PF13649">
    <property type="entry name" value="Methyltransf_25"/>
    <property type="match status" value="1"/>
</dbReference>
<evidence type="ECO:0000259" key="1">
    <source>
        <dbReference type="Pfam" id="PF13649"/>
    </source>
</evidence>
<dbReference type="InterPro" id="IPR041698">
    <property type="entry name" value="Methyltransf_25"/>
</dbReference>
<keyword evidence="2" id="KW-0489">Methyltransferase</keyword>
<organism evidence="2 3">
    <name type="scientific">Candidatus Phosphoribacter hodrii</name>
    <dbReference type="NCBI Taxonomy" id="2953743"/>
    <lineage>
        <taxon>Bacteria</taxon>
        <taxon>Bacillati</taxon>
        <taxon>Actinomycetota</taxon>
        <taxon>Actinomycetes</taxon>
        <taxon>Micrococcales</taxon>
        <taxon>Dermatophilaceae</taxon>
        <taxon>Candidatus Phosphoribacter</taxon>
    </lineage>
</organism>
<feature type="domain" description="Methyltransferase" evidence="1">
    <location>
        <begin position="60"/>
        <end position="151"/>
    </location>
</feature>
<accession>A0A934X2N4</accession>
<dbReference type="EMBL" id="JADIXZ010000001">
    <property type="protein sequence ID" value="MBK6299876.1"/>
    <property type="molecule type" value="Genomic_DNA"/>
</dbReference>
<protein>
    <submittedName>
        <fullName evidence="2">Class I SAM-dependent methyltransferase</fullName>
    </submittedName>
</protein>
<dbReference type="Gene3D" id="3.40.50.150">
    <property type="entry name" value="Vaccinia Virus protein VP39"/>
    <property type="match status" value="1"/>
</dbReference>
<dbReference type="GO" id="GO:0008168">
    <property type="term" value="F:methyltransferase activity"/>
    <property type="evidence" value="ECO:0007669"/>
    <property type="project" value="UniProtKB-KW"/>
</dbReference>
<gene>
    <name evidence="2" type="ORF">IPF40_02080</name>
</gene>
<evidence type="ECO:0000313" key="2">
    <source>
        <dbReference type="EMBL" id="MBK6299876.1"/>
    </source>
</evidence>
<dbReference type="SUPFAM" id="SSF53335">
    <property type="entry name" value="S-adenosyl-L-methionine-dependent methyltransferases"/>
    <property type="match status" value="1"/>
</dbReference>
<reference evidence="2 3" key="1">
    <citation type="submission" date="2020-10" db="EMBL/GenBank/DDBJ databases">
        <title>Connecting structure to function with the recovery of over 1000 high-quality activated sludge metagenome-assembled genomes encoding full-length rRNA genes using long-read sequencing.</title>
        <authorList>
            <person name="Singleton C.M."/>
            <person name="Petriglieri F."/>
            <person name="Kristensen J.M."/>
            <person name="Kirkegaard R.H."/>
            <person name="Michaelsen T.Y."/>
            <person name="Andersen M.H."/>
            <person name="Karst S.M."/>
            <person name="Dueholm M.S."/>
            <person name="Nielsen P.H."/>
            <person name="Albertsen M."/>
        </authorList>
    </citation>
    <scope>NUCLEOTIDE SEQUENCE [LARGE SCALE GENOMIC DNA]</scope>
    <source>
        <strain evidence="2">AalE_18-Q3-R2-46_BAT3C.188</strain>
    </source>
</reference>
<evidence type="ECO:0000313" key="3">
    <source>
        <dbReference type="Proteomes" id="UP000718281"/>
    </source>
</evidence>
<keyword evidence="2" id="KW-0808">Transferase</keyword>
<name>A0A934X2N4_9MICO</name>
<comment type="caution">
    <text evidence="2">The sequence shown here is derived from an EMBL/GenBank/DDBJ whole genome shotgun (WGS) entry which is preliminary data.</text>
</comment>
<sequence>MDDYLDINRANWDERAPAHAGSEGYAVRRLVSDPAALSGVVEFDRPLLGDIAGLRGVHLQCHIGTDTLSLHRLGARMSGLDFSPAALHEARALAAEAGAEIDYVESTVDGAVAAFGAGGFDLVYTGIGALCWLPRIRDWAQTVATLLRPGGRLFIREGHPMLWAMADPTGPESPVAVGYTYFEQPDAVVWDEPGTYVETEVEFQHNVTHSWNHGLGEIVTALLDVGMVITGLVEHDSVPWEALPGLMVLDERGEWRLRENPERLAASYTLQAVKAR</sequence>
<dbReference type="GO" id="GO:0032259">
    <property type="term" value="P:methylation"/>
    <property type="evidence" value="ECO:0007669"/>
    <property type="project" value="UniProtKB-KW"/>
</dbReference>
<dbReference type="AlphaFoldDB" id="A0A934X2N4"/>
<dbReference type="Proteomes" id="UP000718281">
    <property type="component" value="Unassembled WGS sequence"/>
</dbReference>
<proteinExistence type="predicted"/>